<feature type="region of interest" description="Disordered" evidence="4">
    <location>
        <begin position="400"/>
        <end position="419"/>
    </location>
</feature>
<comment type="similarity">
    <text evidence="2">Belongs to the VgrG protein family.</text>
</comment>
<dbReference type="Gene3D" id="2.30.110.50">
    <property type="match status" value="1"/>
</dbReference>
<feature type="domain" description="Gp5/Type VI secretion system Vgr protein OB-fold" evidence="5">
    <location>
        <begin position="427"/>
        <end position="491"/>
    </location>
</feature>
<dbReference type="GO" id="GO:0005576">
    <property type="term" value="C:extracellular region"/>
    <property type="evidence" value="ECO:0007669"/>
    <property type="project" value="UniProtKB-SubCell"/>
</dbReference>
<dbReference type="PANTHER" id="PTHR32305:SF15">
    <property type="entry name" value="PROTEIN RHSA-RELATED"/>
    <property type="match status" value="1"/>
</dbReference>
<dbReference type="NCBIfam" id="TIGR01646">
    <property type="entry name" value="vgr_GE"/>
    <property type="match status" value="1"/>
</dbReference>
<dbReference type="InterPro" id="IPR050708">
    <property type="entry name" value="T6SS_VgrG/RHS"/>
</dbReference>
<gene>
    <name evidence="7" type="ORF">COA07_14375</name>
</gene>
<dbReference type="SUPFAM" id="SSF69255">
    <property type="entry name" value="gp5 N-terminal domain-like"/>
    <property type="match status" value="1"/>
</dbReference>
<dbReference type="PANTHER" id="PTHR32305">
    <property type="match status" value="1"/>
</dbReference>
<dbReference type="InterPro" id="IPR006533">
    <property type="entry name" value="T6SS_Vgr_RhsGE"/>
</dbReference>
<dbReference type="InterPro" id="IPR006531">
    <property type="entry name" value="Gp5/Vgr_OB"/>
</dbReference>
<dbReference type="Gene3D" id="4.10.220.110">
    <property type="match status" value="1"/>
</dbReference>
<dbReference type="NCBIfam" id="TIGR03361">
    <property type="entry name" value="VI_Rhs_Vgr"/>
    <property type="match status" value="1"/>
</dbReference>
<reference evidence="7 8" key="1">
    <citation type="submission" date="2017-09" db="EMBL/GenBank/DDBJ databases">
        <title>Sphingomonas adhaesiva DSM 7418, whole genome shotgun sequence.</title>
        <authorList>
            <person name="Feng G."/>
            <person name="Zhu H."/>
        </authorList>
    </citation>
    <scope>NUCLEOTIDE SEQUENCE [LARGE SCALE GENOMIC DNA]</scope>
    <source>
        <strain evidence="7 8">DSM 7418</strain>
    </source>
</reference>
<accession>A0A2A4I402</accession>
<keyword evidence="3" id="KW-0964">Secreted</keyword>
<sequence length="686" mass="75584">MISVATWPISAQARDVAAQRWQPDHPVTRPRRRGERGTTGLERQTRLAIDIGGEQVHLRRLEAQEGLGTPFTALVDVVAPLGEVDLLPHLGKPVAIEIVQDGVRQRHFHGLMVAGEYLHEDGAGFHYRLTLRPWTQLLAGNRRHAIYQDRTVVDIIKAVLDDSGVAKADYGRLAQPRTPRPYCVQYGESDFAFISRLMEEEGIYYFFRHERDEHVMVLCDDPGAHQKGNPAALVFNPQSGSMSNANTRNLAVNDLHSWHERVATTAQARVTMRDWNFTKADRPLEIAETDEARHPSDDGEVYVWPGRYAQESAGRPLGKVALQAERAERVLYTGESQAMGVGTGSLLSVTQHPNDRFNDAYLVVRTHHVVAAEAHRSGGGGGDSRVTFEAIPAATPFRSPLRSPRPVVSGPETAVVTGPSGEEIYTDEYARVKVRFHWDRADTPGERATCWIRVSQTGGLGNLILPRVGHEVIVDFLHGDPDRPIVTGRVFNSLNMPVYPLPQHKTRALWRTKRYGKAGDSGGAMALDTGAPGANELRFEDKGGAEEVFLHAERDMNLRVRRSESHHVGLDREIRVGHDHSEEVKNNQKGKIGASRTVHVAKDDTLEVGQALKIKAGTTIDIEAGTKITLKVGDTRIVVDPTAIDMKAALKALLKAGLQIEVKSTLTTVKGDGMLTLKGGMTMINT</sequence>
<dbReference type="Pfam" id="PF22178">
    <property type="entry name" value="Gp5_trimer_C"/>
    <property type="match status" value="1"/>
</dbReference>
<evidence type="ECO:0000256" key="4">
    <source>
        <dbReference type="SAM" id="MobiDB-lite"/>
    </source>
</evidence>
<dbReference type="EMBL" id="NWVC01000008">
    <property type="protein sequence ID" value="PCG13361.1"/>
    <property type="molecule type" value="Genomic_DNA"/>
</dbReference>
<keyword evidence="8" id="KW-1185">Reference proteome</keyword>
<dbReference type="Pfam" id="PF05954">
    <property type="entry name" value="Phage_GPD"/>
    <property type="match status" value="1"/>
</dbReference>
<evidence type="ECO:0000313" key="8">
    <source>
        <dbReference type="Proteomes" id="UP000218323"/>
    </source>
</evidence>
<evidence type="ECO:0000256" key="1">
    <source>
        <dbReference type="ARBA" id="ARBA00004613"/>
    </source>
</evidence>
<feature type="domain" description="Gp5/Type VI secretion system Vgr C-terminal trimerisation" evidence="6">
    <location>
        <begin position="530"/>
        <end position="630"/>
    </location>
</feature>
<feature type="region of interest" description="Disordered" evidence="4">
    <location>
        <begin position="15"/>
        <end position="42"/>
    </location>
</feature>
<dbReference type="InterPro" id="IPR054030">
    <property type="entry name" value="Gp5_Vgr_C"/>
</dbReference>
<dbReference type="SUPFAM" id="SSF69279">
    <property type="entry name" value="Phage tail proteins"/>
    <property type="match status" value="2"/>
</dbReference>
<dbReference type="InterPro" id="IPR017847">
    <property type="entry name" value="T6SS_RhsGE_Vgr_subset"/>
</dbReference>
<dbReference type="AlphaFoldDB" id="A0A2A4I402"/>
<dbReference type="Gene3D" id="3.55.50.10">
    <property type="entry name" value="Baseplate protein-like domains"/>
    <property type="match status" value="1"/>
</dbReference>
<dbReference type="Proteomes" id="UP000218323">
    <property type="component" value="Unassembled WGS sequence"/>
</dbReference>
<dbReference type="SUPFAM" id="SSF69349">
    <property type="entry name" value="Phage fibre proteins"/>
    <property type="match status" value="1"/>
</dbReference>
<dbReference type="Gene3D" id="2.40.50.230">
    <property type="entry name" value="Gp5 N-terminal domain"/>
    <property type="match status" value="1"/>
</dbReference>
<proteinExistence type="inferred from homology"/>
<evidence type="ECO:0000256" key="3">
    <source>
        <dbReference type="ARBA" id="ARBA00022525"/>
    </source>
</evidence>
<protein>
    <submittedName>
        <fullName evidence="7">Type VI secretion system tip protein VgrG</fullName>
    </submittedName>
</protein>
<comment type="caution">
    <text evidence="7">The sequence shown here is derived from an EMBL/GenBank/DDBJ whole genome shotgun (WGS) entry which is preliminary data.</text>
</comment>
<evidence type="ECO:0000259" key="5">
    <source>
        <dbReference type="Pfam" id="PF04717"/>
    </source>
</evidence>
<evidence type="ECO:0000313" key="7">
    <source>
        <dbReference type="EMBL" id="PCG13361.1"/>
    </source>
</evidence>
<name>A0A2A4I402_9SPHN</name>
<comment type="subcellular location">
    <subcellularLocation>
        <location evidence="1">Secreted</location>
    </subcellularLocation>
</comment>
<dbReference type="InterPro" id="IPR037026">
    <property type="entry name" value="Vgr_OB-fold_dom_sf"/>
</dbReference>
<dbReference type="Pfam" id="PF04717">
    <property type="entry name" value="Phage_base_V"/>
    <property type="match status" value="1"/>
</dbReference>
<evidence type="ECO:0000259" key="6">
    <source>
        <dbReference type="Pfam" id="PF22178"/>
    </source>
</evidence>
<evidence type="ECO:0000256" key="2">
    <source>
        <dbReference type="ARBA" id="ARBA00005558"/>
    </source>
</evidence>
<organism evidence="7 8">
    <name type="scientific">Sphingomonas adhaesiva</name>
    <dbReference type="NCBI Taxonomy" id="28212"/>
    <lineage>
        <taxon>Bacteria</taxon>
        <taxon>Pseudomonadati</taxon>
        <taxon>Pseudomonadota</taxon>
        <taxon>Alphaproteobacteria</taxon>
        <taxon>Sphingomonadales</taxon>
        <taxon>Sphingomonadaceae</taxon>
        <taxon>Sphingomonas</taxon>
    </lineage>
</organism>